<feature type="region of interest" description="Disordered" evidence="1">
    <location>
        <begin position="83"/>
        <end position="102"/>
    </location>
</feature>
<evidence type="ECO:0000259" key="2">
    <source>
        <dbReference type="Pfam" id="PF10021"/>
    </source>
</evidence>
<proteinExistence type="predicted"/>
<reference evidence="4" key="1">
    <citation type="submission" date="2016-03" db="EMBL/GenBank/DDBJ databases">
        <authorList>
            <person name="Guldener U."/>
        </authorList>
    </citation>
    <scope>NUCLEOTIDE SEQUENCE [LARGE SCALE GENOMIC DNA]</scope>
</reference>
<feature type="domain" description="Microbial-type PARG catalytic" evidence="2">
    <location>
        <begin position="85"/>
        <end position="186"/>
    </location>
</feature>
<dbReference type="NCBIfam" id="TIGR02452">
    <property type="entry name" value="TIGR02452 family protein"/>
    <property type="match status" value="1"/>
</dbReference>
<dbReference type="Gene3D" id="3.40.220.10">
    <property type="entry name" value="Leucine Aminopeptidase, subunit E, domain 1"/>
    <property type="match status" value="1"/>
</dbReference>
<dbReference type="InterPro" id="IPR043472">
    <property type="entry name" value="Macro_dom-like"/>
</dbReference>
<dbReference type="EMBL" id="FJVC01000495">
    <property type="protein sequence ID" value="CZT51589.1"/>
    <property type="molecule type" value="Genomic_DNA"/>
</dbReference>
<protein>
    <recommendedName>
        <fullName evidence="2">Microbial-type PARG catalytic domain-containing protein</fullName>
    </recommendedName>
</protein>
<dbReference type="AlphaFoldDB" id="A0A1E1MR95"/>
<evidence type="ECO:0000313" key="3">
    <source>
        <dbReference type="EMBL" id="CZT51589.1"/>
    </source>
</evidence>
<dbReference type="PANTHER" id="PTHR35596:SF1">
    <property type="entry name" value="MICROBIAL-TYPE PARG CATALYTIC DOMAIN-CONTAINING PROTEIN"/>
    <property type="match status" value="1"/>
</dbReference>
<sequence>MLNKSDRAKLAKKTINKFIPHLIEVDARVREGVQQSELIHYSPADAKISQATASPEAESAPFESPHETEAGNPSKRRKIEALQKPDSFQSTPEPSTSSSAVQPRIRIIKSDTFDAAEATLRAHPKASVAVLNMASALQPGGGVLRGALAQEEALCVRSTLYPSLDPSFYRIPLLAAIYSPDVLVFRGSDLVDLPKSDWFHTAVISCAALRQPDVEKGKDGKMIYSDKKDKEVMLDKIRLIFQIAKDKGITHLILGALGCGAYRNPPEEVAVMFRKMLLDGRRHEGVTGIEEVTFAIFNEGENLTSFKEMFEDIMVDSAWRRCKDLGVIP</sequence>
<gene>
    <name evidence="3" type="ORF">RSE6_12749</name>
</gene>
<feature type="compositionally biased region" description="Polar residues" evidence="1">
    <location>
        <begin position="86"/>
        <end position="101"/>
    </location>
</feature>
<evidence type="ECO:0000313" key="4">
    <source>
        <dbReference type="Proteomes" id="UP000177625"/>
    </source>
</evidence>
<dbReference type="InterPro" id="IPR019261">
    <property type="entry name" value="PARG_cat_microbial"/>
</dbReference>
<dbReference type="Pfam" id="PF10021">
    <property type="entry name" value="PARG_cat_microb"/>
    <property type="match status" value="1"/>
</dbReference>
<dbReference type="Proteomes" id="UP000177625">
    <property type="component" value="Unassembled WGS sequence"/>
</dbReference>
<evidence type="ECO:0000256" key="1">
    <source>
        <dbReference type="SAM" id="MobiDB-lite"/>
    </source>
</evidence>
<name>A0A1E1MR95_RHYSE</name>
<keyword evidence="4" id="KW-1185">Reference proteome</keyword>
<dbReference type="InterPro" id="IPR012664">
    <property type="entry name" value="CHP02452"/>
</dbReference>
<feature type="region of interest" description="Disordered" evidence="1">
    <location>
        <begin position="49"/>
        <end position="75"/>
    </location>
</feature>
<organism evidence="3 4">
    <name type="scientific">Rhynchosporium secalis</name>
    <name type="common">Barley scald fungus</name>
    <dbReference type="NCBI Taxonomy" id="38038"/>
    <lineage>
        <taxon>Eukaryota</taxon>
        <taxon>Fungi</taxon>
        <taxon>Dikarya</taxon>
        <taxon>Ascomycota</taxon>
        <taxon>Pezizomycotina</taxon>
        <taxon>Leotiomycetes</taxon>
        <taxon>Helotiales</taxon>
        <taxon>Ploettnerulaceae</taxon>
        <taxon>Rhynchosporium</taxon>
    </lineage>
</organism>
<dbReference type="SUPFAM" id="SSF52949">
    <property type="entry name" value="Macro domain-like"/>
    <property type="match status" value="1"/>
</dbReference>
<accession>A0A1E1MR95</accession>
<dbReference type="PANTHER" id="PTHR35596">
    <property type="entry name" value="DUF2263 DOMAIN-CONTAINING PROTEIN"/>
    <property type="match status" value="1"/>
</dbReference>